<evidence type="ECO:0000313" key="2">
    <source>
        <dbReference type="Proteomes" id="UP000826300"/>
    </source>
</evidence>
<dbReference type="AlphaFoldDB" id="A0A8G1ECD3"/>
<name>A0A8G1ECD3_9RHOB</name>
<accession>A0A8G1ECD3</accession>
<keyword evidence="2" id="KW-1185">Reference proteome</keyword>
<gene>
    <name evidence="1" type="ORF">JO391_10710</name>
</gene>
<evidence type="ECO:0000313" key="1">
    <source>
        <dbReference type="EMBL" id="QYZ68264.1"/>
    </source>
</evidence>
<sequence>MKMDPSWSSLPHKSYPQVLSGQICRRLKTEKVRAQRTGDVHLLKTIDAALRAIPEICTIIKEANATRVIADYEPTVLVRFDSNARFSLNEIDVSRAHGWQSRIQTLVGAVLTAWRQIDV</sequence>
<dbReference type="RefSeq" id="WP_220660488.1">
    <property type="nucleotide sequence ID" value="NZ_CP069370.1"/>
</dbReference>
<protein>
    <submittedName>
        <fullName evidence="1">Uncharacterized protein</fullName>
    </submittedName>
</protein>
<dbReference type="EMBL" id="CP069370">
    <property type="protein sequence ID" value="QYZ68264.1"/>
    <property type="molecule type" value="Genomic_DNA"/>
</dbReference>
<dbReference type="Proteomes" id="UP000826300">
    <property type="component" value="Chromosome"/>
</dbReference>
<proteinExistence type="predicted"/>
<dbReference type="KEGG" id="nsm:JO391_10710"/>
<reference evidence="1" key="1">
    <citation type="submission" date="2021-02" db="EMBL/GenBank/DDBJ databases">
        <title>Rhodobacter shimadae sp. nov., an aerobic anoxygenic phototrophic bacterium isolated from a hot spring.</title>
        <authorList>
            <person name="Muramatsu S."/>
            <person name="Haruta S."/>
            <person name="Hirose S."/>
            <person name="Hanada S."/>
        </authorList>
    </citation>
    <scope>NUCLEOTIDE SEQUENCE</scope>
    <source>
        <strain evidence="1">N10</strain>
    </source>
</reference>
<organism evidence="1 2">
    <name type="scientific">Neotabrizicola shimadae</name>
    <dbReference type="NCBI Taxonomy" id="2807096"/>
    <lineage>
        <taxon>Bacteria</taxon>
        <taxon>Pseudomonadati</taxon>
        <taxon>Pseudomonadota</taxon>
        <taxon>Alphaproteobacteria</taxon>
        <taxon>Rhodobacterales</taxon>
        <taxon>Paracoccaceae</taxon>
        <taxon>Neotabrizicola</taxon>
    </lineage>
</organism>